<dbReference type="OrthoDB" id="2453115at2"/>
<dbReference type="RefSeq" id="WP_011065698.1">
    <property type="nucleotide sequence ID" value="NC_004193.1"/>
</dbReference>
<reference evidence="1 2" key="2">
    <citation type="journal article" date="2002" name="Nucleic Acids Res.">
        <title>Genome sequence of Oceanobacillus iheyensis isolated from the Iheya Ridge and its unexpected adaptive capabilities to extreme environments.</title>
        <authorList>
            <person name="Takami H."/>
            <person name="Takaki Y."/>
            <person name="Uchiyama I."/>
        </authorList>
    </citation>
    <scope>NUCLEOTIDE SEQUENCE [LARGE SCALE GENOMIC DNA]</scope>
    <source>
        <strain evidence="2">DSM 14371 / CIP 107618 / JCM 11309 / KCTC 3954 / HTE831</strain>
    </source>
</reference>
<organism evidence="1 2">
    <name type="scientific">Oceanobacillus iheyensis (strain DSM 14371 / CIP 107618 / JCM 11309 / KCTC 3954 / HTE831)</name>
    <dbReference type="NCBI Taxonomy" id="221109"/>
    <lineage>
        <taxon>Bacteria</taxon>
        <taxon>Bacillati</taxon>
        <taxon>Bacillota</taxon>
        <taxon>Bacilli</taxon>
        <taxon>Bacillales</taxon>
        <taxon>Bacillaceae</taxon>
        <taxon>Oceanobacillus</taxon>
    </lineage>
</organism>
<gene>
    <name evidence="1" type="ordered locus">OB1294</name>
</gene>
<dbReference type="EMBL" id="BA000028">
    <property type="protein sequence ID" value="BAC13250.1"/>
    <property type="molecule type" value="Genomic_DNA"/>
</dbReference>
<reference evidence="1 2" key="1">
    <citation type="journal article" date="2001" name="FEMS Microbiol. Lett.">
        <title>Oceanobacillus iheyensis gen. nov., sp. nov., a deep-sea extremely halotolerant and alkaliphilic species isolated from a depth of 1050 m on the Iheya Ridge.</title>
        <authorList>
            <person name="Lu J."/>
            <person name="Nogi Y."/>
            <person name="Takami H."/>
        </authorList>
    </citation>
    <scope>NUCLEOTIDE SEQUENCE [LARGE SCALE GENOMIC DNA]</scope>
    <source>
        <strain evidence="2">DSM 14371 / CIP 107618 / JCM 11309 / KCTC 3954 / HTE831</strain>
    </source>
</reference>
<dbReference type="PhylomeDB" id="Q8ERK8"/>
<dbReference type="Proteomes" id="UP000000822">
    <property type="component" value="Chromosome"/>
</dbReference>
<dbReference type="HOGENOM" id="CLU_108523_0_0_9"/>
<evidence type="ECO:0000313" key="1">
    <source>
        <dbReference type="EMBL" id="BAC13250.1"/>
    </source>
</evidence>
<name>Q8ERK8_OCEIH</name>
<proteinExistence type="predicted"/>
<evidence type="ECO:0000313" key="2">
    <source>
        <dbReference type="Proteomes" id="UP000000822"/>
    </source>
</evidence>
<accession>Q8ERK8</accession>
<sequence length="219" mass="25210">MKKYMWLLIVLLITGGCGINGDQEENLLPSEMSAEDLPDVPALQDAFTREFIQSSDPVREGFYPFLSKSNSFTMDFPEDMVISSKAHNIGPDDRSETITFADVDETKEIFVNYNLHYYKGEPNVESSMNRISKSHDRELEFRDIKTDNNSNLSISEYKPDEQFYTVAVFIWNTDGQIDLNVSLRCNDKLNTKKCLEKINSEKELIIEQIKSINILNKNK</sequence>
<dbReference type="PROSITE" id="PS51257">
    <property type="entry name" value="PROKAR_LIPOPROTEIN"/>
    <property type="match status" value="1"/>
</dbReference>
<dbReference type="AlphaFoldDB" id="Q8ERK8"/>
<dbReference type="KEGG" id="oih:OB1294"/>
<protein>
    <submittedName>
        <fullName evidence="1">Hypothetical conserved protein</fullName>
    </submittedName>
</protein>
<keyword evidence="2" id="KW-1185">Reference proteome</keyword>
<dbReference type="STRING" id="221109.gene:10733534"/>